<sequence length="338" mass="36876">MRQIRLARAVCFAAPATRASYVNQPRVGQTYRLRHVWPTRTSSARHSSCPRTPLPNIWLALPHLQVGRNVPFMHDNSPLPQSDRPTSTAAGHWVLARAGKRVLRPGGLQLTKRMLTAAGIPGSQVVEFAPGLGRTAQLIVDSGVASYTGVDLDPAAVKRVESIVAPHGGVVVNRKAQETGLADEVADVVVGEAMLTMQGAKTKAAIAAEAFRILRPGGRYAIHEMGLTPDDIAPTLADELRKRLAQTIRVNARPLTQSEWRQVLTAAGFEVEWVDTAPMALLSVRRNLADEGVRGVARIARNVLRDKELRARVLQMRATFKEYQDHMCGIAIVARKPA</sequence>
<accession>A0A7Z8YBU4</accession>
<dbReference type="GO" id="GO:0008757">
    <property type="term" value="F:S-adenosylmethionine-dependent methyltransferase activity"/>
    <property type="evidence" value="ECO:0007669"/>
    <property type="project" value="InterPro"/>
</dbReference>
<dbReference type="InterPro" id="IPR013216">
    <property type="entry name" value="Methyltransf_11"/>
</dbReference>
<name>A0A7Z8YBU4_9ACTO</name>
<organism evidence="2 3">
    <name type="scientific">Actinobaculum suis</name>
    <dbReference type="NCBI Taxonomy" id="1657"/>
    <lineage>
        <taxon>Bacteria</taxon>
        <taxon>Bacillati</taxon>
        <taxon>Actinomycetota</taxon>
        <taxon>Actinomycetes</taxon>
        <taxon>Actinomycetales</taxon>
        <taxon>Actinomycetaceae</taxon>
        <taxon>Actinobaculum</taxon>
    </lineage>
</organism>
<keyword evidence="2" id="KW-0489">Methyltransferase</keyword>
<dbReference type="InterPro" id="IPR029063">
    <property type="entry name" value="SAM-dependent_MTases_sf"/>
</dbReference>
<dbReference type="PANTHER" id="PTHR42912">
    <property type="entry name" value="METHYLTRANSFERASE"/>
    <property type="match status" value="1"/>
</dbReference>
<proteinExistence type="predicted"/>
<evidence type="ECO:0000259" key="1">
    <source>
        <dbReference type="Pfam" id="PF08241"/>
    </source>
</evidence>
<dbReference type="Gene3D" id="3.40.50.150">
    <property type="entry name" value="Vaccinia Virus protein VP39"/>
    <property type="match status" value="1"/>
</dbReference>
<comment type="caution">
    <text evidence="2">The sequence shown here is derived from an EMBL/GenBank/DDBJ whole genome shotgun (WGS) entry which is preliminary data.</text>
</comment>
<keyword evidence="2" id="KW-0808">Transferase</keyword>
<gene>
    <name evidence="2" type="ORF">NCTC10327_01851</name>
</gene>
<feature type="domain" description="Methyltransferase type 11" evidence="1">
    <location>
        <begin position="127"/>
        <end position="222"/>
    </location>
</feature>
<dbReference type="CDD" id="cd02440">
    <property type="entry name" value="AdoMet_MTases"/>
    <property type="match status" value="1"/>
</dbReference>
<evidence type="ECO:0000313" key="3">
    <source>
        <dbReference type="Proteomes" id="UP000269974"/>
    </source>
</evidence>
<dbReference type="EMBL" id="UYIO01000001">
    <property type="protein sequence ID" value="VDG77237.1"/>
    <property type="molecule type" value="Genomic_DNA"/>
</dbReference>
<dbReference type="InterPro" id="IPR050508">
    <property type="entry name" value="Methyltransf_Superfamily"/>
</dbReference>
<protein>
    <submittedName>
        <fullName evidence="2">Arsenite S-adenosylmethyltransferase</fullName>
    </submittedName>
</protein>
<dbReference type="GO" id="GO:0032259">
    <property type="term" value="P:methylation"/>
    <property type="evidence" value="ECO:0007669"/>
    <property type="project" value="UniProtKB-KW"/>
</dbReference>
<dbReference type="PANTHER" id="PTHR42912:SF95">
    <property type="entry name" value="METHYLTRANSFERASE TYPE 11 DOMAIN-CONTAINING PROTEIN"/>
    <property type="match status" value="1"/>
</dbReference>
<dbReference type="SUPFAM" id="SSF53335">
    <property type="entry name" value="S-adenosyl-L-methionine-dependent methyltransferases"/>
    <property type="match status" value="1"/>
</dbReference>
<dbReference type="Pfam" id="PF08241">
    <property type="entry name" value="Methyltransf_11"/>
    <property type="match status" value="1"/>
</dbReference>
<reference evidence="2 3" key="1">
    <citation type="submission" date="2018-11" db="EMBL/GenBank/DDBJ databases">
        <authorList>
            <consortium name="Pathogen Informatics"/>
        </authorList>
    </citation>
    <scope>NUCLEOTIDE SEQUENCE [LARGE SCALE GENOMIC DNA]</scope>
    <source>
        <strain evidence="2 3">NCTC10327</strain>
    </source>
</reference>
<dbReference type="Proteomes" id="UP000269974">
    <property type="component" value="Unassembled WGS sequence"/>
</dbReference>
<dbReference type="AlphaFoldDB" id="A0A7Z8YBU4"/>
<evidence type="ECO:0000313" key="2">
    <source>
        <dbReference type="EMBL" id="VDG77237.1"/>
    </source>
</evidence>